<dbReference type="Proteomes" id="UP000002217">
    <property type="component" value="Chromosome"/>
</dbReference>
<dbReference type="InterPro" id="IPR006901">
    <property type="entry name" value="TrmK"/>
</dbReference>
<sequence>MELSNRLREIAALVPRGKIVADIGTDHALLPVYLIERGITNKVIATDINRGPFESARQAVKAKGLQDMIDVRRGNGLDVLFPGEVQAVIIAGMGGNTIRQVLADCPAEVGLFERLILQPMNDACDLRRWLLENGWCLIDEKLVLEADRLYVIIVAEPCARITPCESKPAFPYEILSEDLLLEIGPCLILKNDPNLSLLLRKLLHDYMVILEGLAKSQKTENKAKAQSVENKAAAIREVLGKWL</sequence>
<accession>C8W3K1</accession>
<dbReference type="GO" id="GO:0160105">
    <property type="term" value="F:tRNA (adenine(22)-N1)-methyltransferase activity"/>
    <property type="evidence" value="ECO:0007669"/>
    <property type="project" value="InterPro"/>
</dbReference>
<name>C8W3K1_DESAS</name>
<proteinExistence type="predicted"/>
<gene>
    <name evidence="1" type="ordered locus">Dtox_3035</name>
</gene>
<dbReference type="Gene3D" id="3.40.50.150">
    <property type="entry name" value="Vaccinia Virus protein VP39"/>
    <property type="match status" value="1"/>
</dbReference>
<dbReference type="PIRSF" id="PIRSF018637">
    <property type="entry name" value="TrmK"/>
    <property type="match status" value="1"/>
</dbReference>
<dbReference type="RefSeq" id="WP_015758479.1">
    <property type="nucleotide sequence ID" value="NC_013216.1"/>
</dbReference>
<evidence type="ECO:0000313" key="2">
    <source>
        <dbReference type="Proteomes" id="UP000002217"/>
    </source>
</evidence>
<reference evidence="1 2" key="1">
    <citation type="journal article" date="2009" name="Stand. Genomic Sci.">
        <title>Complete genome sequence of Desulfotomaculum acetoxidans type strain (5575).</title>
        <authorList>
            <person name="Spring S."/>
            <person name="Lapidus A."/>
            <person name="Schroder M."/>
            <person name="Gleim D."/>
            <person name="Sims D."/>
            <person name="Meincke L."/>
            <person name="Glavina Del Rio T."/>
            <person name="Tice H."/>
            <person name="Copeland A."/>
            <person name="Cheng J.F."/>
            <person name="Lucas S."/>
            <person name="Chen F."/>
            <person name="Nolan M."/>
            <person name="Bruce D."/>
            <person name="Goodwin L."/>
            <person name="Pitluck S."/>
            <person name="Ivanova N."/>
            <person name="Mavromatis K."/>
            <person name="Mikhailova N."/>
            <person name="Pati A."/>
            <person name="Chen A."/>
            <person name="Palaniappan K."/>
            <person name="Land M."/>
            <person name="Hauser L."/>
            <person name="Chang Y.J."/>
            <person name="Jeffries C.D."/>
            <person name="Chain P."/>
            <person name="Saunders E."/>
            <person name="Brettin T."/>
            <person name="Detter J.C."/>
            <person name="Goker M."/>
            <person name="Bristow J."/>
            <person name="Eisen J.A."/>
            <person name="Markowitz V."/>
            <person name="Hugenholtz P."/>
            <person name="Kyrpides N.C."/>
            <person name="Klenk H.P."/>
            <person name="Han C."/>
        </authorList>
    </citation>
    <scope>NUCLEOTIDE SEQUENCE [LARGE SCALE GENOMIC DNA]</scope>
    <source>
        <strain evidence="2">ATCC 49208 / DSM 771 / VKM B-1644</strain>
    </source>
</reference>
<dbReference type="Pfam" id="PF12847">
    <property type="entry name" value="Methyltransf_18"/>
    <property type="match status" value="1"/>
</dbReference>
<evidence type="ECO:0000313" key="1">
    <source>
        <dbReference type="EMBL" id="ACV63787.1"/>
    </source>
</evidence>
<dbReference type="STRING" id="485916.Dtox_3035"/>
<dbReference type="AlphaFoldDB" id="C8W3K1"/>
<dbReference type="OrthoDB" id="5881184at2"/>
<organism evidence="1 2">
    <name type="scientific">Desulfofarcimen acetoxidans (strain ATCC 49208 / DSM 771 / KCTC 5769 / VKM B-1644 / 5575)</name>
    <name type="common">Desulfotomaculum acetoxidans</name>
    <dbReference type="NCBI Taxonomy" id="485916"/>
    <lineage>
        <taxon>Bacteria</taxon>
        <taxon>Bacillati</taxon>
        <taxon>Bacillota</taxon>
        <taxon>Clostridia</taxon>
        <taxon>Eubacteriales</taxon>
        <taxon>Peptococcaceae</taxon>
        <taxon>Desulfofarcimen</taxon>
    </lineage>
</organism>
<dbReference type="PANTHER" id="PTHR38451">
    <property type="entry name" value="TRNA (ADENINE(22)-N(1))-METHYLTRANSFERASE"/>
    <property type="match status" value="1"/>
</dbReference>
<evidence type="ECO:0008006" key="3">
    <source>
        <dbReference type="Google" id="ProtNLM"/>
    </source>
</evidence>
<dbReference type="EMBL" id="CP001720">
    <property type="protein sequence ID" value="ACV63787.1"/>
    <property type="molecule type" value="Genomic_DNA"/>
</dbReference>
<dbReference type="InterPro" id="IPR029063">
    <property type="entry name" value="SAM-dependent_MTases_sf"/>
</dbReference>
<dbReference type="KEGG" id="dae:Dtox_3035"/>
<dbReference type="SUPFAM" id="SSF53335">
    <property type="entry name" value="S-adenosyl-L-methionine-dependent methyltransferases"/>
    <property type="match status" value="1"/>
</dbReference>
<protein>
    <recommendedName>
        <fullName evidence="3">SAM-dependent methyltransferase</fullName>
    </recommendedName>
</protein>
<dbReference type="eggNOG" id="COG2384">
    <property type="taxonomic scope" value="Bacteria"/>
</dbReference>
<keyword evidence="2" id="KW-1185">Reference proteome</keyword>
<dbReference type="HOGENOM" id="CLU_071037_1_0_9"/>
<dbReference type="PANTHER" id="PTHR38451:SF1">
    <property type="entry name" value="TRNA (ADENINE(22)-N(1))-METHYLTRANSFERASE"/>
    <property type="match status" value="1"/>
</dbReference>